<dbReference type="PANTHER" id="PTHR44321:SF1">
    <property type="entry name" value="TRANSDUCIN BETA-LIKE PROTEIN 2"/>
    <property type="match status" value="1"/>
</dbReference>
<reference evidence="2 3" key="1">
    <citation type="submission" date="2018-11" db="EMBL/GenBank/DDBJ databases">
        <authorList>
            <consortium name="Pathogen Informatics"/>
        </authorList>
    </citation>
    <scope>NUCLEOTIDE SEQUENCE [LARGE SCALE GENOMIC DNA]</scope>
</reference>
<dbReference type="PROSITE" id="PS50082">
    <property type="entry name" value="WD_REPEATS_2"/>
    <property type="match status" value="1"/>
</dbReference>
<dbReference type="InterPro" id="IPR001680">
    <property type="entry name" value="WD40_rpt"/>
</dbReference>
<dbReference type="PANTHER" id="PTHR44321">
    <property type="entry name" value="TRANSDUCIN BETA-LIKE PROTEIN 2"/>
    <property type="match status" value="1"/>
</dbReference>
<gene>
    <name evidence="2" type="ORF">SVUK_LOCUS6416</name>
</gene>
<keyword evidence="1" id="KW-0853">WD repeat</keyword>
<organism evidence="2 3">
    <name type="scientific">Strongylus vulgaris</name>
    <name type="common">Blood worm</name>
    <dbReference type="NCBI Taxonomy" id="40348"/>
    <lineage>
        <taxon>Eukaryota</taxon>
        <taxon>Metazoa</taxon>
        <taxon>Ecdysozoa</taxon>
        <taxon>Nematoda</taxon>
        <taxon>Chromadorea</taxon>
        <taxon>Rhabditida</taxon>
        <taxon>Rhabditina</taxon>
        <taxon>Rhabditomorpha</taxon>
        <taxon>Strongyloidea</taxon>
        <taxon>Strongylidae</taxon>
        <taxon>Strongylus</taxon>
    </lineage>
</organism>
<feature type="non-terminal residue" evidence="2">
    <location>
        <position position="142"/>
    </location>
</feature>
<feature type="non-terminal residue" evidence="2">
    <location>
        <position position="1"/>
    </location>
</feature>
<sequence>EHNSGVFSVAFNSDSSRAVTVSRDGFWRVFDTDIRYQAGQEAQVLKRGEWTVLKGASADRVRLAMSPSGGSFAVACGSALKVFSSEDANRDFPELPNVHGDQPIQVIRYSPCGRLIATCGDRYVRVFRNVPEYHSQVIRLGK</sequence>
<dbReference type="EMBL" id="UYYB01020304">
    <property type="protein sequence ID" value="VDM71418.1"/>
    <property type="molecule type" value="Genomic_DNA"/>
</dbReference>
<evidence type="ECO:0008006" key="4">
    <source>
        <dbReference type="Google" id="ProtNLM"/>
    </source>
</evidence>
<dbReference type="Proteomes" id="UP000270094">
    <property type="component" value="Unassembled WGS sequence"/>
</dbReference>
<dbReference type="SUPFAM" id="SSF50978">
    <property type="entry name" value="WD40 repeat-like"/>
    <property type="match status" value="1"/>
</dbReference>
<dbReference type="InterPro" id="IPR036322">
    <property type="entry name" value="WD40_repeat_dom_sf"/>
</dbReference>
<dbReference type="GO" id="GO:0030968">
    <property type="term" value="P:endoplasmic reticulum unfolded protein response"/>
    <property type="evidence" value="ECO:0007669"/>
    <property type="project" value="TreeGrafter"/>
</dbReference>
<evidence type="ECO:0000313" key="3">
    <source>
        <dbReference type="Proteomes" id="UP000270094"/>
    </source>
</evidence>
<feature type="repeat" description="WD" evidence="1">
    <location>
        <begin position="1"/>
        <end position="31"/>
    </location>
</feature>
<dbReference type="GO" id="GO:0005783">
    <property type="term" value="C:endoplasmic reticulum"/>
    <property type="evidence" value="ECO:0007669"/>
    <property type="project" value="TreeGrafter"/>
</dbReference>
<accession>A0A3P7KVX9</accession>
<evidence type="ECO:0000256" key="1">
    <source>
        <dbReference type="PROSITE-ProRule" id="PRU00221"/>
    </source>
</evidence>
<keyword evidence="3" id="KW-1185">Reference proteome</keyword>
<dbReference type="InterPro" id="IPR015943">
    <property type="entry name" value="WD40/YVTN_repeat-like_dom_sf"/>
</dbReference>
<dbReference type="Gene3D" id="2.130.10.10">
    <property type="entry name" value="YVTN repeat-like/Quinoprotein amine dehydrogenase"/>
    <property type="match status" value="1"/>
</dbReference>
<name>A0A3P7KVX9_STRVU</name>
<evidence type="ECO:0000313" key="2">
    <source>
        <dbReference type="EMBL" id="VDM71418.1"/>
    </source>
</evidence>
<dbReference type="OrthoDB" id="200924at2759"/>
<protein>
    <recommendedName>
        <fullName evidence="4">Anaphase-promoting complex subunit 4 WD40 domain-containing protein</fullName>
    </recommendedName>
</protein>
<dbReference type="Pfam" id="PF00400">
    <property type="entry name" value="WD40"/>
    <property type="match status" value="2"/>
</dbReference>
<proteinExistence type="predicted"/>
<dbReference type="InterPro" id="IPR042410">
    <property type="entry name" value="WBSCR13"/>
</dbReference>
<dbReference type="AlphaFoldDB" id="A0A3P7KVX9"/>